<dbReference type="EMBL" id="RKKU01000007">
    <property type="protein sequence ID" value="ROZ85461.1"/>
    <property type="molecule type" value="Genomic_DNA"/>
</dbReference>
<dbReference type="PANTHER" id="PTHR33973:SF4">
    <property type="entry name" value="OS07G0153300 PROTEIN"/>
    <property type="match status" value="1"/>
</dbReference>
<comment type="caution">
    <text evidence="2">The sequence shown here is derived from an EMBL/GenBank/DDBJ whole genome shotgun (WGS) entry which is preliminary data.</text>
</comment>
<gene>
    <name evidence="2" type="ORF">EF096_07860</name>
</gene>
<feature type="region of interest" description="Disordered" evidence="1">
    <location>
        <begin position="248"/>
        <end position="270"/>
    </location>
</feature>
<keyword evidence="3" id="KW-1185">Reference proteome</keyword>
<protein>
    <submittedName>
        <fullName evidence="2">DUF1365 domain-containing protein</fullName>
    </submittedName>
</protein>
<evidence type="ECO:0000313" key="3">
    <source>
        <dbReference type="Proteomes" id="UP000275199"/>
    </source>
</evidence>
<name>A0ABX9XLT3_9PSED</name>
<accession>A0ABX9XLT3</accession>
<evidence type="ECO:0000256" key="1">
    <source>
        <dbReference type="SAM" id="MobiDB-lite"/>
    </source>
</evidence>
<evidence type="ECO:0000313" key="2">
    <source>
        <dbReference type="EMBL" id="ROZ85461.1"/>
    </source>
</evidence>
<feature type="compositionally biased region" description="Polar residues" evidence="1">
    <location>
        <begin position="249"/>
        <end position="258"/>
    </location>
</feature>
<sequence>MASALYSGLVRHRRHAPRQHAFKYRTSLLLLDLDEQREVFSLSKLWSGRWFSPMRFRESDYLSNERLADESLKACAQRVVTDQLGVIADGSIQLLTQVRSFGFVFNPVSFFYCYDRAGLLQAIIAEVTNTPWHERFCYVIKADPDSTEQQVETRKAFHVSPFLPQDLDYRMRFSQPAEHLRVHMEDWDGALRLFDATLTLQRQPLSRKLLRREALSFPFMVLKTLAAIYWEAGRLLLKRTPIFDHQKTKTTLQSSSAATAKEQSDDTHTS</sequence>
<dbReference type="Proteomes" id="UP000275199">
    <property type="component" value="Unassembled WGS sequence"/>
</dbReference>
<reference evidence="2 3" key="1">
    <citation type="submission" date="2018-11" db="EMBL/GenBank/DDBJ databases">
        <authorList>
            <person name="Jang G.I."/>
            <person name="Hwang C.Y."/>
        </authorList>
    </citation>
    <scope>NUCLEOTIDE SEQUENCE [LARGE SCALE GENOMIC DNA]</scope>
    <source>
        <strain evidence="2 3">SSM26</strain>
    </source>
</reference>
<dbReference type="Pfam" id="PF07103">
    <property type="entry name" value="DUF1365"/>
    <property type="match status" value="1"/>
</dbReference>
<dbReference type="PANTHER" id="PTHR33973">
    <property type="entry name" value="OS07G0153300 PROTEIN"/>
    <property type="match status" value="1"/>
</dbReference>
<dbReference type="InterPro" id="IPR010775">
    <property type="entry name" value="DUF1365"/>
</dbReference>
<organism evidence="2 3">
    <name type="scientific">Pseudomonas neustonica</name>
    <dbReference type="NCBI Taxonomy" id="2487346"/>
    <lineage>
        <taxon>Bacteria</taxon>
        <taxon>Pseudomonadati</taxon>
        <taxon>Pseudomonadota</taxon>
        <taxon>Gammaproteobacteria</taxon>
        <taxon>Pseudomonadales</taxon>
        <taxon>Pseudomonadaceae</taxon>
        <taxon>Pseudomonas</taxon>
    </lineage>
</organism>
<proteinExistence type="predicted"/>